<protein>
    <submittedName>
        <fullName evidence="1">Uncharacterized protein</fullName>
    </submittedName>
</protein>
<gene>
    <name evidence="1" type="ORF">S01H1_65733</name>
</gene>
<feature type="non-terminal residue" evidence="1">
    <location>
        <position position="1"/>
    </location>
</feature>
<dbReference type="EMBL" id="BARS01043417">
    <property type="protein sequence ID" value="GAG39401.1"/>
    <property type="molecule type" value="Genomic_DNA"/>
</dbReference>
<proteinExistence type="predicted"/>
<organism evidence="1">
    <name type="scientific">marine sediment metagenome</name>
    <dbReference type="NCBI Taxonomy" id="412755"/>
    <lineage>
        <taxon>unclassified sequences</taxon>
        <taxon>metagenomes</taxon>
        <taxon>ecological metagenomes</taxon>
    </lineage>
</organism>
<evidence type="ECO:0000313" key="1">
    <source>
        <dbReference type="EMBL" id="GAG39401.1"/>
    </source>
</evidence>
<accession>X0YRQ9</accession>
<reference evidence="1" key="1">
    <citation type="journal article" date="2014" name="Front. Microbiol.">
        <title>High frequency of phylogenetically diverse reductive dehalogenase-homologous genes in deep subseafloor sedimentary metagenomes.</title>
        <authorList>
            <person name="Kawai M."/>
            <person name="Futagami T."/>
            <person name="Toyoda A."/>
            <person name="Takaki Y."/>
            <person name="Nishi S."/>
            <person name="Hori S."/>
            <person name="Arai W."/>
            <person name="Tsubouchi T."/>
            <person name="Morono Y."/>
            <person name="Uchiyama I."/>
            <person name="Ito T."/>
            <person name="Fujiyama A."/>
            <person name="Inagaki F."/>
            <person name="Takami H."/>
        </authorList>
    </citation>
    <scope>NUCLEOTIDE SEQUENCE</scope>
    <source>
        <strain evidence="1">Expedition CK06-06</strain>
    </source>
</reference>
<sequence>PNLALPPQVVGCGGRNTPCLGGSQVPIANPMYPLSISNNNIAPINIRTRGPLGEPQQVGSLYKLYAHDNEVLPLFGRRKYPNGNYNWEYYTVAGNYDIKLRVVSKRRGDELGTNDVVFIKGYNKAPYRVTMYEYDFPQYIPYL</sequence>
<dbReference type="InterPro" id="IPR043929">
    <property type="entry name" value="DUF5755"/>
</dbReference>
<dbReference type="Pfam" id="PF19059">
    <property type="entry name" value="DUF5755"/>
    <property type="match status" value="1"/>
</dbReference>
<dbReference type="AlphaFoldDB" id="X0YRQ9"/>
<name>X0YRQ9_9ZZZZ</name>
<comment type="caution">
    <text evidence="1">The sequence shown here is derived from an EMBL/GenBank/DDBJ whole genome shotgun (WGS) entry which is preliminary data.</text>
</comment>